<evidence type="ECO:0000313" key="2">
    <source>
        <dbReference type="Proteomes" id="UP000262969"/>
    </source>
</evidence>
<protein>
    <submittedName>
        <fullName evidence="1">Uncharacterized protein</fullName>
    </submittedName>
</protein>
<reference evidence="1 2" key="1">
    <citation type="journal article" date="2018" name="Nat. Biotechnol.">
        <title>A standardized bacterial taxonomy based on genome phylogeny substantially revises the tree of life.</title>
        <authorList>
            <person name="Parks D.H."/>
            <person name="Chuvochina M."/>
            <person name="Waite D.W."/>
            <person name="Rinke C."/>
            <person name="Skarshewski A."/>
            <person name="Chaumeil P.A."/>
            <person name="Hugenholtz P."/>
        </authorList>
    </citation>
    <scope>NUCLEOTIDE SEQUENCE [LARGE SCALE GENOMIC DNA]</scope>
    <source>
        <strain evidence="1">UBA11728</strain>
    </source>
</reference>
<sequence>MWLARLIEQSHRSKQNIYSSDVLNSVAKEVLEKDGLAGFAPIIPFIDIIIVEEYIMNNKK</sequence>
<comment type="caution">
    <text evidence="1">The sequence shown here is derived from an EMBL/GenBank/DDBJ whole genome shotgun (WGS) entry which is preliminary data.</text>
</comment>
<dbReference type="AlphaFoldDB" id="A0A3D2XBG7"/>
<name>A0A3D2XBG7_9FIRM</name>
<gene>
    <name evidence="1" type="ORF">DHW61_18875</name>
</gene>
<organism evidence="1 2">
    <name type="scientific">Lachnoclostridium phytofermentans</name>
    <dbReference type="NCBI Taxonomy" id="66219"/>
    <lineage>
        <taxon>Bacteria</taxon>
        <taxon>Bacillati</taxon>
        <taxon>Bacillota</taxon>
        <taxon>Clostridia</taxon>
        <taxon>Lachnospirales</taxon>
        <taxon>Lachnospiraceae</taxon>
    </lineage>
</organism>
<proteinExistence type="predicted"/>
<evidence type="ECO:0000313" key="1">
    <source>
        <dbReference type="EMBL" id="HCL04441.1"/>
    </source>
</evidence>
<accession>A0A3D2XBG7</accession>
<dbReference type="EMBL" id="DPVV01000618">
    <property type="protein sequence ID" value="HCL04441.1"/>
    <property type="molecule type" value="Genomic_DNA"/>
</dbReference>
<dbReference type="Proteomes" id="UP000262969">
    <property type="component" value="Unassembled WGS sequence"/>
</dbReference>